<dbReference type="RefSeq" id="WP_145363992.1">
    <property type="nucleotide sequence ID" value="NZ_CP036268.1"/>
</dbReference>
<evidence type="ECO:0000313" key="3">
    <source>
        <dbReference type="EMBL" id="QDT37914.1"/>
    </source>
</evidence>
<gene>
    <name evidence="3" type="primary">epsD_4</name>
    <name evidence="3" type="ORF">Pan189_22970</name>
</gene>
<dbReference type="EMBL" id="CP036268">
    <property type="protein sequence ID" value="QDT37914.1"/>
    <property type="molecule type" value="Genomic_DNA"/>
</dbReference>
<evidence type="ECO:0000313" key="4">
    <source>
        <dbReference type="Proteomes" id="UP000317318"/>
    </source>
</evidence>
<feature type="domain" description="Glycosyl transferase family 1" evidence="1">
    <location>
        <begin position="176"/>
        <end position="342"/>
    </location>
</feature>
<dbReference type="InterPro" id="IPR028098">
    <property type="entry name" value="Glyco_trans_4-like_N"/>
</dbReference>
<feature type="domain" description="Glycosyltransferase subfamily 4-like N-terminal" evidence="2">
    <location>
        <begin position="14"/>
        <end position="169"/>
    </location>
</feature>
<evidence type="ECO:0000259" key="2">
    <source>
        <dbReference type="Pfam" id="PF13439"/>
    </source>
</evidence>
<dbReference type="SUPFAM" id="SSF53756">
    <property type="entry name" value="UDP-Glycosyltransferase/glycogen phosphorylase"/>
    <property type="match status" value="1"/>
</dbReference>
<evidence type="ECO:0000259" key="1">
    <source>
        <dbReference type="Pfam" id="PF00534"/>
    </source>
</evidence>
<reference evidence="3 4" key="1">
    <citation type="submission" date="2019-02" db="EMBL/GenBank/DDBJ databases">
        <title>Deep-cultivation of Planctomycetes and their phenomic and genomic characterization uncovers novel biology.</title>
        <authorList>
            <person name="Wiegand S."/>
            <person name="Jogler M."/>
            <person name="Boedeker C."/>
            <person name="Pinto D."/>
            <person name="Vollmers J."/>
            <person name="Rivas-Marin E."/>
            <person name="Kohn T."/>
            <person name="Peeters S.H."/>
            <person name="Heuer A."/>
            <person name="Rast P."/>
            <person name="Oberbeckmann S."/>
            <person name="Bunk B."/>
            <person name="Jeske O."/>
            <person name="Meyerdierks A."/>
            <person name="Storesund J.E."/>
            <person name="Kallscheuer N."/>
            <person name="Luecker S."/>
            <person name="Lage O.M."/>
            <person name="Pohl T."/>
            <person name="Merkel B.J."/>
            <person name="Hornburger P."/>
            <person name="Mueller R.-W."/>
            <person name="Bruemmer F."/>
            <person name="Labrenz M."/>
            <person name="Spormann A.M."/>
            <person name="Op den Camp H."/>
            <person name="Overmann J."/>
            <person name="Amann R."/>
            <person name="Jetten M.S.M."/>
            <person name="Mascher T."/>
            <person name="Medema M.H."/>
            <person name="Devos D.P."/>
            <person name="Kaster A.-K."/>
            <person name="Ovreas L."/>
            <person name="Rohde M."/>
            <person name="Galperin M.Y."/>
            <person name="Jogler C."/>
        </authorList>
    </citation>
    <scope>NUCLEOTIDE SEQUENCE [LARGE SCALE GENOMIC DNA]</scope>
    <source>
        <strain evidence="3 4">Pan189</strain>
    </source>
</reference>
<dbReference type="InterPro" id="IPR001296">
    <property type="entry name" value="Glyco_trans_1"/>
</dbReference>
<dbReference type="EC" id="2.4.-.-" evidence="3"/>
<keyword evidence="4" id="KW-1185">Reference proteome</keyword>
<dbReference type="PANTHER" id="PTHR45947:SF13">
    <property type="entry name" value="TRANSFERASE"/>
    <property type="match status" value="1"/>
</dbReference>
<dbReference type="Pfam" id="PF13439">
    <property type="entry name" value="Glyco_transf_4"/>
    <property type="match status" value="1"/>
</dbReference>
<keyword evidence="3" id="KW-0328">Glycosyltransferase</keyword>
<sequence length="367" mass="41445">MKRILLITPTLDASGAEKQFTELACGLSDRDFDVHVVALSRGGPYASRLQEHGIPLTVLNKRLKFDPSAWYRLRSTIRKLNPNLIHTWMFTANSYGRMAVASGSDRPKVVVSERCVDSWKAGWQHFVDRRLMDRTDLLIANSKSVAQFYEQRGFPSERTRVVRNWVDVSPVATERRSEIRESLGLNPDDRVVGFVGRLAKQKRVGDLVWALQLGKQLTENLKFLIIGDGPERNRLEELAVNYSCEDLIHFTGHREDARSLLPAFDVFWFASAFEGQSNSLMEAMATGLPAIASDIPPNRELIDNGVDGYLVPLGDSVAFAQFMARLFDDPGMAEQIGAAAKQKMQEQFTRERMINAYVDIYMELLDS</sequence>
<dbReference type="AlphaFoldDB" id="A0A517R234"/>
<keyword evidence="3" id="KW-0808">Transferase</keyword>
<proteinExistence type="predicted"/>
<dbReference type="InterPro" id="IPR050194">
    <property type="entry name" value="Glycosyltransferase_grp1"/>
</dbReference>
<dbReference type="Pfam" id="PF00534">
    <property type="entry name" value="Glycos_transf_1"/>
    <property type="match status" value="1"/>
</dbReference>
<dbReference type="Proteomes" id="UP000317318">
    <property type="component" value="Chromosome"/>
</dbReference>
<organism evidence="3 4">
    <name type="scientific">Stratiformator vulcanicus</name>
    <dbReference type="NCBI Taxonomy" id="2527980"/>
    <lineage>
        <taxon>Bacteria</taxon>
        <taxon>Pseudomonadati</taxon>
        <taxon>Planctomycetota</taxon>
        <taxon>Planctomycetia</taxon>
        <taxon>Planctomycetales</taxon>
        <taxon>Planctomycetaceae</taxon>
        <taxon>Stratiformator</taxon>
    </lineage>
</organism>
<accession>A0A517R234</accession>
<name>A0A517R234_9PLAN</name>
<dbReference type="GO" id="GO:0016757">
    <property type="term" value="F:glycosyltransferase activity"/>
    <property type="evidence" value="ECO:0007669"/>
    <property type="project" value="UniProtKB-KW"/>
</dbReference>
<dbReference type="PANTHER" id="PTHR45947">
    <property type="entry name" value="SULFOQUINOVOSYL TRANSFERASE SQD2"/>
    <property type="match status" value="1"/>
</dbReference>
<dbReference type="OrthoDB" id="9795746at2"/>
<dbReference type="KEGG" id="svp:Pan189_22970"/>
<dbReference type="Gene3D" id="3.40.50.2000">
    <property type="entry name" value="Glycogen Phosphorylase B"/>
    <property type="match status" value="2"/>
</dbReference>
<protein>
    <submittedName>
        <fullName evidence="3">Glycosyltransferase EpsD</fullName>
        <ecNumber evidence="3">2.4.-.-</ecNumber>
    </submittedName>
</protein>